<proteinExistence type="predicted"/>
<name>A0ABS8BG85_9NEIS</name>
<protein>
    <submittedName>
        <fullName evidence="1">Type II toxin-antitoxin system HicA family toxin</fullName>
    </submittedName>
</protein>
<gene>
    <name evidence="1" type="ORF">LG219_00255</name>
</gene>
<evidence type="ECO:0000313" key="2">
    <source>
        <dbReference type="Proteomes" id="UP001198034"/>
    </source>
</evidence>
<sequence>MSKAGKLLQRLKSLPRDFTWDDLKSVMSQHGFELHTGAGSARKFIYKKTNYPFAIHEPHPGSIMKPYALKAAVSALKDVGEID</sequence>
<dbReference type="EMBL" id="JAJAWG010000001">
    <property type="protein sequence ID" value="MCB5194719.1"/>
    <property type="molecule type" value="Genomic_DNA"/>
</dbReference>
<comment type="caution">
    <text evidence="1">The sequence shown here is derived from an EMBL/GenBank/DDBJ whole genome shotgun (WGS) entry which is preliminary data.</text>
</comment>
<evidence type="ECO:0000313" key="1">
    <source>
        <dbReference type="EMBL" id="MCB5194719.1"/>
    </source>
</evidence>
<dbReference type="InterPro" id="IPR012933">
    <property type="entry name" value="HicA_mRNA_interferase"/>
</dbReference>
<accession>A0ABS8BG85</accession>
<dbReference type="Proteomes" id="UP001198034">
    <property type="component" value="Unassembled WGS sequence"/>
</dbReference>
<dbReference type="Pfam" id="PF07927">
    <property type="entry name" value="HicA_toxin"/>
    <property type="match status" value="1"/>
</dbReference>
<keyword evidence="2" id="KW-1185">Reference proteome</keyword>
<reference evidence="1 2" key="1">
    <citation type="submission" date="2021-10" db="EMBL/GenBank/DDBJ databases">
        <authorList>
            <person name="Chen M."/>
        </authorList>
    </citation>
    <scope>NUCLEOTIDE SEQUENCE [LARGE SCALE GENOMIC DNA]</scope>
    <source>
        <strain evidence="1 2">H3-26</strain>
    </source>
</reference>
<dbReference type="RefSeq" id="WP_226762550.1">
    <property type="nucleotide sequence ID" value="NZ_JAJAWG010000001.1"/>
</dbReference>
<organism evidence="1 2">
    <name type="scientific">Deefgea salmonis</name>
    <dbReference type="NCBI Taxonomy" id="2875502"/>
    <lineage>
        <taxon>Bacteria</taxon>
        <taxon>Pseudomonadati</taxon>
        <taxon>Pseudomonadota</taxon>
        <taxon>Betaproteobacteria</taxon>
        <taxon>Neisseriales</taxon>
        <taxon>Chitinibacteraceae</taxon>
        <taxon>Deefgea</taxon>
    </lineage>
</organism>